<evidence type="ECO:0000256" key="3">
    <source>
        <dbReference type="SAM" id="SignalP"/>
    </source>
</evidence>
<dbReference type="PRINTS" id="PR00092">
    <property type="entry name" value="TYROSINASE"/>
</dbReference>
<dbReference type="InterPro" id="IPR002227">
    <property type="entry name" value="Tyrosinase_Cu-bd"/>
</dbReference>
<dbReference type="PANTHER" id="PTHR11474:SF125">
    <property type="entry name" value="N-ACETYL-6-HYDROXYTRYPTOPHAN OXIDASE IVOB-RELATED"/>
    <property type="match status" value="1"/>
</dbReference>
<organism evidence="5 6">
    <name type="scientific">Zasmidium cellare</name>
    <name type="common">Wine cellar mold</name>
    <name type="synonym">Racodium cellare</name>
    <dbReference type="NCBI Taxonomy" id="395010"/>
    <lineage>
        <taxon>Eukaryota</taxon>
        <taxon>Fungi</taxon>
        <taxon>Dikarya</taxon>
        <taxon>Ascomycota</taxon>
        <taxon>Pezizomycotina</taxon>
        <taxon>Dothideomycetes</taxon>
        <taxon>Dothideomycetidae</taxon>
        <taxon>Mycosphaerellales</taxon>
        <taxon>Mycosphaerellaceae</taxon>
        <taxon>Zasmidium</taxon>
    </lineage>
</organism>
<accession>A0ABR0E5Z9</accession>
<keyword evidence="2" id="KW-0560">Oxidoreductase</keyword>
<keyword evidence="3" id="KW-0732">Signal</keyword>
<sequence>MLLQSLRLASIAALAVLTTARSISNEERQSSAQGAFQQLIQTYSTNIRATLGGQCNEGNVRIRREWGDLSTSDRRRYIDAVKCLGRRPPQTPTFFAPGVRNRHDDFDVTHITRWKDVHNSPLLLHWHRELLAQMEDALIGECGWTEGLPYWSHAKYAHLPPSSNPLFDGTDTSLSGDGTPHRTENGTIVDDDCNPITSGPLADWTVNIGPLNALCQNNPDANGLGYNPHMTTLGIAIESSPDGIHPNGHTFIGGMQTDIPGSSSDHAFYFHHCGLDFLWSLWQSVDLRGRTGEVPNTEAYRGFRDGRGCKFYVSLLLEMGVVSGGVG</sequence>
<dbReference type="Proteomes" id="UP001305779">
    <property type="component" value="Unassembled WGS sequence"/>
</dbReference>
<protein>
    <recommendedName>
        <fullName evidence="4">Tyrosinase copper-binding domain-containing protein</fullName>
    </recommendedName>
</protein>
<keyword evidence="6" id="KW-1185">Reference proteome</keyword>
<evidence type="ECO:0000259" key="4">
    <source>
        <dbReference type="Pfam" id="PF00264"/>
    </source>
</evidence>
<dbReference type="InterPro" id="IPR008922">
    <property type="entry name" value="Di-copper_centre_dom_sf"/>
</dbReference>
<dbReference type="Gene3D" id="1.10.1280.10">
    <property type="entry name" value="Di-copper center containing domain from catechol oxidase"/>
    <property type="match status" value="1"/>
</dbReference>
<feature type="domain" description="Tyrosinase copper-binding" evidence="4">
    <location>
        <begin position="101"/>
        <end position="229"/>
    </location>
</feature>
<evidence type="ECO:0000313" key="5">
    <source>
        <dbReference type="EMBL" id="KAK4496754.1"/>
    </source>
</evidence>
<dbReference type="InterPro" id="IPR050316">
    <property type="entry name" value="Tyrosinase/Hemocyanin"/>
</dbReference>
<evidence type="ECO:0000256" key="1">
    <source>
        <dbReference type="ARBA" id="ARBA00022723"/>
    </source>
</evidence>
<dbReference type="SUPFAM" id="SSF48056">
    <property type="entry name" value="Di-copper centre-containing domain"/>
    <property type="match status" value="1"/>
</dbReference>
<evidence type="ECO:0000256" key="2">
    <source>
        <dbReference type="ARBA" id="ARBA00023002"/>
    </source>
</evidence>
<dbReference type="PANTHER" id="PTHR11474">
    <property type="entry name" value="TYROSINASE FAMILY MEMBER"/>
    <property type="match status" value="1"/>
</dbReference>
<proteinExistence type="predicted"/>
<feature type="domain" description="Tyrosinase copper-binding" evidence="4">
    <location>
        <begin position="240"/>
        <end position="284"/>
    </location>
</feature>
<feature type="signal peptide" evidence="3">
    <location>
        <begin position="1"/>
        <end position="20"/>
    </location>
</feature>
<feature type="chain" id="PRO_5045750709" description="Tyrosinase copper-binding domain-containing protein" evidence="3">
    <location>
        <begin position="21"/>
        <end position="327"/>
    </location>
</feature>
<reference evidence="5 6" key="1">
    <citation type="journal article" date="2023" name="G3 (Bethesda)">
        <title>A chromosome-level genome assembly of Zasmidium syzygii isolated from banana leaves.</title>
        <authorList>
            <person name="van Westerhoven A.C."/>
            <person name="Mehrabi R."/>
            <person name="Talebi R."/>
            <person name="Steentjes M.B.F."/>
            <person name="Corcolon B."/>
            <person name="Chong P.A."/>
            <person name="Kema G.H.J."/>
            <person name="Seidl M.F."/>
        </authorList>
    </citation>
    <scope>NUCLEOTIDE SEQUENCE [LARGE SCALE GENOMIC DNA]</scope>
    <source>
        <strain evidence="5 6">P124</strain>
    </source>
</reference>
<name>A0ABR0E5Z9_ZASCE</name>
<keyword evidence="1" id="KW-0479">Metal-binding</keyword>
<dbReference type="EMBL" id="JAXOVC010000010">
    <property type="protein sequence ID" value="KAK4496754.1"/>
    <property type="molecule type" value="Genomic_DNA"/>
</dbReference>
<comment type="caution">
    <text evidence="5">The sequence shown here is derived from an EMBL/GenBank/DDBJ whole genome shotgun (WGS) entry which is preliminary data.</text>
</comment>
<dbReference type="Pfam" id="PF00264">
    <property type="entry name" value="Tyrosinase"/>
    <property type="match status" value="2"/>
</dbReference>
<gene>
    <name evidence="5" type="ORF">PRZ48_012737</name>
</gene>
<evidence type="ECO:0000313" key="6">
    <source>
        <dbReference type="Proteomes" id="UP001305779"/>
    </source>
</evidence>